<dbReference type="EMBL" id="RCZP01000040">
    <property type="protein sequence ID" value="TPG46434.1"/>
    <property type="molecule type" value="Genomic_DNA"/>
</dbReference>
<dbReference type="GO" id="GO:0003677">
    <property type="term" value="F:DNA binding"/>
    <property type="evidence" value="ECO:0007669"/>
    <property type="project" value="InterPro"/>
</dbReference>
<dbReference type="Pfam" id="PF07508">
    <property type="entry name" value="Recombinase"/>
    <property type="match status" value="1"/>
</dbReference>
<evidence type="ECO:0000313" key="3">
    <source>
        <dbReference type="EMBL" id="TPG46434.1"/>
    </source>
</evidence>
<name>A0A502FAU9_9PROT</name>
<reference evidence="3 4" key="1">
    <citation type="journal article" date="2019" name="Environ. Microbiol.">
        <title>Species interactions and distinct microbial communities in high Arctic permafrost affected cryosols are associated with the CH4 and CO2 gas fluxes.</title>
        <authorList>
            <person name="Altshuler I."/>
            <person name="Hamel J."/>
            <person name="Turney S."/>
            <person name="Magnuson E."/>
            <person name="Levesque R."/>
            <person name="Greer C."/>
            <person name="Whyte L.G."/>
        </authorList>
    </citation>
    <scope>NUCLEOTIDE SEQUENCE [LARGE SCALE GENOMIC DNA]</scope>
    <source>
        <strain evidence="3 4">S9.3B</strain>
    </source>
</reference>
<gene>
    <name evidence="3" type="ORF">EAH89_24800</name>
</gene>
<dbReference type="AlphaFoldDB" id="A0A502FAU9"/>
<feature type="compositionally biased region" description="Basic and acidic residues" evidence="1">
    <location>
        <begin position="1"/>
        <end position="13"/>
    </location>
</feature>
<comment type="caution">
    <text evidence="3">The sequence shown here is derived from an EMBL/GenBank/DDBJ whole genome shotgun (WGS) entry which is preliminary data.</text>
</comment>
<feature type="region of interest" description="Disordered" evidence="1">
    <location>
        <begin position="61"/>
        <end position="81"/>
    </location>
</feature>
<evidence type="ECO:0000313" key="4">
    <source>
        <dbReference type="Proteomes" id="UP000317078"/>
    </source>
</evidence>
<dbReference type="OrthoDB" id="9791494at2"/>
<feature type="region of interest" description="Disordered" evidence="1">
    <location>
        <begin position="1"/>
        <end position="29"/>
    </location>
</feature>
<feature type="domain" description="Recombinase" evidence="2">
    <location>
        <begin position="79"/>
        <end position="114"/>
    </location>
</feature>
<dbReference type="InterPro" id="IPR011109">
    <property type="entry name" value="DNA_bind_recombinase_dom"/>
</dbReference>
<dbReference type="GO" id="GO:0000150">
    <property type="term" value="F:DNA strand exchange activity"/>
    <property type="evidence" value="ECO:0007669"/>
    <property type="project" value="InterPro"/>
</dbReference>
<evidence type="ECO:0000256" key="1">
    <source>
        <dbReference type="SAM" id="MobiDB-lite"/>
    </source>
</evidence>
<evidence type="ECO:0000259" key="2">
    <source>
        <dbReference type="Pfam" id="PF07508"/>
    </source>
</evidence>
<proteinExistence type="predicted"/>
<accession>A0A502FAU9</accession>
<protein>
    <recommendedName>
        <fullName evidence="2">Recombinase domain-containing protein</fullName>
    </recommendedName>
</protein>
<dbReference type="Proteomes" id="UP000317078">
    <property type="component" value="Unassembled WGS sequence"/>
</dbReference>
<organism evidence="3 4">
    <name type="scientific">Muricoccus nepalensis</name>
    <dbReference type="NCBI Taxonomy" id="1854500"/>
    <lineage>
        <taxon>Bacteria</taxon>
        <taxon>Pseudomonadati</taxon>
        <taxon>Pseudomonadota</taxon>
        <taxon>Alphaproteobacteria</taxon>
        <taxon>Acetobacterales</taxon>
        <taxon>Roseomonadaceae</taxon>
        <taxon>Muricoccus</taxon>
    </lineage>
</organism>
<sequence length="126" mass="13685">MQAERRRSPDLPRRSPHPPRRRLASEPHRPAHALALARDHLTTKGLSTSLTPLADTVRLRDVSSNREAEDSSPIPAPQAEGLSLRAIASKLDAEGIQTPRSGAWAATAVRRVLAHVQETAIDQEAA</sequence>
<keyword evidence="4" id="KW-1185">Reference proteome</keyword>